<feature type="transmembrane region" description="Helical" evidence="6">
    <location>
        <begin position="37"/>
        <end position="54"/>
    </location>
</feature>
<proteinExistence type="inferred from homology"/>
<keyword evidence="3 6" id="KW-0812">Transmembrane</keyword>
<feature type="transmembrane region" description="Helical" evidence="6">
    <location>
        <begin position="6"/>
        <end position="25"/>
    </location>
</feature>
<dbReference type="EMBL" id="CADEPI010000055">
    <property type="protein sequence ID" value="CAB3370756.1"/>
    <property type="molecule type" value="Genomic_DNA"/>
</dbReference>
<keyword evidence="4 6" id="KW-1133">Transmembrane helix</keyword>
<feature type="transmembrane region" description="Helical" evidence="6">
    <location>
        <begin position="60"/>
        <end position="79"/>
    </location>
</feature>
<dbReference type="Gene3D" id="1.10.3730.20">
    <property type="match status" value="1"/>
</dbReference>
<dbReference type="PANTHER" id="PTHR28668:SF1">
    <property type="entry name" value="TRANSMEMBRANE PROTEIN 234"/>
    <property type="match status" value="1"/>
</dbReference>
<evidence type="ECO:0000256" key="6">
    <source>
        <dbReference type="SAM" id="Phobius"/>
    </source>
</evidence>
<dbReference type="InterPro" id="IPR037185">
    <property type="entry name" value="EmrE-like"/>
</dbReference>
<evidence type="ECO:0000313" key="7">
    <source>
        <dbReference type="EMBL" id="CAB3370756.1"/>
    </source>
</evidence>
<evidence type="ECO:0000256" key="2">
    <source>
        <dbReference type="ARBA" id="ARBA00005977"/>
    </source>
</evidence>
<keyword evidence="8" id="KW-1185">Reference proteome</keyword>
<dbReference type="Pfam" id="PF10639">
    <property type="entry name" value="TMEM234"/>
    <property type="match status" value="1"/>
</dbReference>
<comment type="caution">
    <text evidence="7">The sequence shown here is derived from an EMBL/GenBank/DDBJ whole genome shotgun (WGS) entry which is preliminary data.</text>
</comment>
<dbReference type="OrthoDB" id="43458at2759"/>
<dbReference type="AlphaFoldDB" id="A0A8S1CRC4"/>
<dbReference type="Proteomes" id="UP000494165">
    <property type="component" value="Unassembled WGS sequence"/>
</dbReference>
<protein>
    <recommendedName>
        <fullName evidence="9">EamA domain-containing protein</fullName>
    </recommendedName>
</protein>
<accession>A0A8S1CRC4</accession>
<evidence type="ECO:0000313" key="8">
    <source>
        <dbReference type="Proteomes" id="UP000494165"/>
    </source>
</evidence>
<comment type="similarity">
    <text evidence="2">Belongs to the TMEM234 family.</text>
</comment>
<dbReference type="PANTHER" id="PTHR28668">
    <property type="entry name" value="TRANSMEMBRANE PROTEIN 234"/>
    <property type="match status" value="1"/>
</dbReference>
<feature type="transmembrane region" description="Helical" evidence="6">
    <location>
        <begin position="91"/>
        <end position="109"/>
    </location>
</feature>
<organism evidence="7 8">
    <name type="scientific">Cloeon dipterum</name>
    <dbReference type="NCBI Taxonomy" id="197152"/>
    <lineage>
        <taxon>Eukaryota</taxon>
        <taxon>Metazoa</taxon>
        <taxon>Ecdysozoa</taxon>
        <taxon>Arthropoda</taxon>
        <taxon>Hexapoda</taxon>
        <taxon>Insecta</taxon>
        <taxon>Pterygota</taxon>
        <taxon>Palaeoptera</taxon>
        <taxon>Ephemeroptera</taxon>
        <taxon>Pisciforma</taxon>
        <taxon>Baetidae</taxon>
        <taxon>Cloeon</taxon>
    </lineage>
</organism>
<gene>
    <name evidence="7" type="ORF">CLODIP_2_CD09782</name>
</gene>
<evidence type="ECO:0008006" key="9">
    <source>
        <dbReference type="Google" id="ProtNLM"/>
    </source>
</evidence>
<dbReference type="GO" id="GO:0016020">
    <property type="term" value="C:membrane"/>
    <property type="evidence" value="ECO:0007669"/>
    <property type="project" value="UniProtKB-SubCell"/>
</dbReference>
<reference evidence="7 8" key="1">
    <citation type="submission" date="2020-04" db="EMBL/GenBank/DDBJ databases">
        <authorList>
            <person name="Alioto T."/>
            <person name="Alioto T."/>
            <person name="Gomez Garrido J."/>
        </authorList>
    </citation>
    <scope>NUCLEOTIDE SEQUENCE [LARGE SCALE GENOMIC DNA]</scope>
</reference>
<dbReference type="InterPro" id="IPR018908">
    <property type="entry name" value="TMEM234"/>
</dbReference>
<evidence type="ECO:0000256" key="3">
    <source>
        <dbReference type="ARBA" id="ARBA00022692"/>
    </source>
</evidence>
<evidence type="ECO:0000256" key="5">
    <source>
        <dbReference type="ARBA" id="ARBA00023136"/>
    </source>
</evidence>
<name>A0A8S1CRC4_9INSE</name>
<dbReference type="SUPFAM" id="SSF103481">
    <property type="entry name" value="Multidrug resistance efflux transporter EmrE"/>
    <property type="match status" value="1"/>
</dbReference>
<sequence>MGSTFSPWLSLLAVGALWGGTNPFIKRGSKGVQKWQYILPFLLNQCGSVVYFLTLQQTDLSLAVPIANALTFLFTALVGHLLGEEKIDKETLCGITLVVVGISLCVYGKI</sequence>
<evidence type="ECO:0000256" key="1">
    <source>
        <dbReference type="ARBA" id="ARBA00004141"/>
    </source>
</evidence>
<evidence type="ECO:0000256" key="4">
    <source>
        <dbReference type="ARBA" id="ARBA00022989"/>
    </source>
</evidence>
<comment type="subcellular location">
    <subcellularLocation>
        <location evidence="1">Membrane</location>
        <topology evidence="1">Multi-pass membrane protein</topology>
    </subcellularLocation>
</comment>
<keyword evidence="5 6" id="KW-0472">Membrane</keyword>